<protein>
    <recommendedName>
        <fullName evidence="12">Innexin</fullName>
    </recommendedName>
</protein>
<evidence type="ECO:0000256" key="11">
    <source>
        <dbReference type="ARBA" id="ARBA00023303"/>
    </source>
</evidence>
<comment type="caution">
    <text evidence="14">The sequence shown here is derived from an EMBL/GenBank/DDBJ whole genome shotgun (WGS) entry which is preliminary data.</text>
</comment>
<feature type="transmembrane region" description="Helical" evidence="12">
    <location>
        <begin position="162"/>
        <end position="179"/>
    </location>
</feature>
<keyword evidence="6" id="KW-0303">Gap junction</keyword>
<evidence type="ECO:0000256" key="12">
    <source>
        <dbReference type="RuleBase" id="RU010713"/>
    </source>
</evidence>
<gene>
    <name evidence="14" type="primary">shakB_10</name>
    <name evidence="12" type="synonym">inx</name>
    <name evidence="13" type="synonym">shakB_11</name>
    <name evidence="14" type="ORF">AVEN_259052_1</name>
    <name evidence="13" type="ORF">AVEN_6097_1</name>
</gene>
<evidence type="ECO:0000313" key="15">
    <source>
        <dbReference type="Proteomes" id="UP000499080"/>
    </source>
</evidence>
<keyword evidence="7" id="KW-0965">Cell junction</keyword>
<keyword evidence="9 12" id="KW-0406">Ion transport</keyword>
<dbReference type="InterPro" id="IPR000990">
    <property type="entry name" value="Innexin"/>
</dbReference>
<comment type="function">
    <text evidence="12">Structural component of the gap junctions.</text>
</comment>
<evidence type="ECO:0000256" key="5">
    <source>
        <dbReference type="ARBA" id="ARBA00022692"/>
    </source>
</evidence>
<evidence type="ECO:0000256" key="2">
    <source>
        <dbReference type="ARBA" id="ARBA00004651"/>
    </source>
</evidence>
<reference evidence="14 15" key="1">
    <citation type="journal article" date="2019" name="Sci. Rep.">
        <title>Orb-weaving spider Araneus ventricosus genome elucidates the spidroin gene catalogue.</title>
        <authorList>
            <person name="Kono N."/>
            <person name="Nakamura H."/>
            <person name="Ohtoshi R."/>
            <person name="Moran D.A.P."/>
            <person name="Shinohara A."/>
            <person name="Yoshida Y."/>
            <person name="Fujiwara M."/>
            <person name="Mori M."/>
            <person name="Tomita M."/>
            <person name="Arakawa K."/>
        </authorList>
    </citation>
    <scope>NUCLEOTIDE SEQUENCE [LARGE SCALE GENOMIC DNA]</scope>
</reference>
<keyword evidence="11 12" id="KW-0407">Ion channel</keyword>
<dbReference type="GO" id="GO:0034220">
    <property type="term" value="P:monoatomic ion transmembrane transport"/>
    <property type="evidence" value="ECO:0007669"/>
    <property type="project" value="UniProtKB-KW"/>
</dbReference>
<dbReference type="AlphaFoldDB" id="A0A4Y2L6J4"/>
<dbReference type="EMBL" id="BGPR01197744">
    <property type="protein sequence ID" value="GBN09427.1"/>
    <property type="molecule type" value="Genomic_DNA"/>
</dbReference>
<evidence type="ECO:0000256" key="1">
    <source>
        <dbReference type="ARBA" id="ARBA00004610"/>
    </source>
</evidence>
<evidence type="ECO:0000256" key="6">
    <source>
        <dbReference type="ARBA" id="ARBA00022868"/>
    </source>
</evidence>
<dbReference type="PROSITE" id="PS51013">
    <property type="entry name" value="PANNEXIN"/>
    <property type="match status" value="1"/>
</dbReference>
<dbReference type="PANTHER" id="PTHR11893:SF40">
    <property type="entry name" value="INNEXIN SHAKING-B"/>
    <property type="match status" value="1"/>
</dbReference>
<sequence length="255" mass="30049">MLFFQAVLFYIPKWLWKVWEGGTMKNLTKDLGDPLLPDQELKEKFTSLTKYLVRTCTAHDAYAVKYVLCEFLALFNIVGQMFLLDRFFNGDFLRYGHKVIQFELYEAPARRTNSTVYIRGDPMVMMFPRVSKCVFRKFGQSSALEIHDVLCIMAMNIVNEKIYLFLWFWFILLIILTSSSLMMDILLIFSVTTRTYALQTHFYFVDKRDIRILMRKGSFGDWFLIDLLGRNLDNILFKDIVAEVAKTLSDSYRSL</sequence>
<organism evidence="14 15">
    <name type="scientific">Araneus ventricosus</name>
    <name type="common">Orbweaver spider</name>
    <name type="synonym">Epeira ventricosa</name>
    <dbReference type="NCBI Taxonomy" id="182803"/>
    <lineage>
        <taxon>Eukaryota</taxon>
        <taxon>Metazoa</taxon>
        <taxon>Ecdysozoa</taxon>
        <taxon>Arthropoda</taxon>
        <taxon>Chelicerata</taxon>
        <taxon>Arachnida</taxon>
        <taxon>Araneae</taxon>
        <taxon>Araneomorphae</taxon>
        <taxon>Entelegynae</taxon>
        <taxon>Araneoidea</taxon>
        <taxon>Araneidae</taxon>
        <taxon>Araneus</taxon>
    </lineage>
</organism>
<dbReference type="GO" id="GO:0005921">
    <property type="term" value="C:gap junction"/>
    <property type="evidence" value="ECO:0007669"/>
    <property type="project" value="UniProtKB-SubCell"/>
</dbReference>
<keyword evidence="8 12" id="KW-1133">Transmembrane helix</keyword>
<proteinExistence type="inferred from homology"/>
<evidence type="ECO:0000256" key="10">
    <source>
        <dbReference type="ARBA" id="ARBA00023136"/>
    </source>
</evidence>
<dbReference type="Proteomes" id="UP000499080">
    <property type="component" value="Unassembled WGS sequence"/>
</dbReference>
<dbReference type="GO" id="GO:0005886">
    <property type="term" value="C:plasma membrane"/>
    <property type="evidence" value="ECO:0007669"/>
    <property type="project" value="UniProtKB-SubCell"/>
</dbReference>
<dbReference type="OrthoDB" id="6421116at2759"/>
<keyword evidence="10 12" id="KW-0472">Membrane</keyword>
<evidence type="ECO:0000256" key="7">
    <source>
        <dbReference type="ARBA" id="ARBA00022949"/>
    </source>
</evidence>
<evidence type="ECO:0000256" key="4">
    <source>
        <dbReference type="ARBA" id="ARBA00022475"/>
    </source>
</evidence>
<dbReference type="PRINTS" id="PR01262">
    <property type="entry name" value="INNEXIN"/>
</dbReference>
<evidence type="ECO:0000256" key="3">
    <source>
        <dbReference type="ARBA" id="ARBA00022448"/>
    </source>
</evidence>
<keyword evidence="5 12" id="KW-0812">Transmembrane</keyword>
<comment type="similarity">
    <text evidence="12">Belongs to the pannexin family.</text>
</comment>
<evidence type="ECO:0000256" key="9">
    <source>
        <dbReference type="ARBA" id="ARBA00023065"/>
    </source>
</evidence>
<keyword evidence="3 12" id="KW-0813">Transport</keyword>
<name>A0A4Y2L6J4_ARAVE</name>
<keyword evidence="15" id="KW-1185">Reference proteome</keyword>
<dbReference type="PANTHER" id="PTHR11893">
    <property type="entry name" value="INNEXIN"/>
    <property type="match status" value="1"/>
</dbReference>
<comment type="caution">
    <text evidence="12">Lacks conserved residue(s) required for the propagation of feature annotation.</text>
</comment>
<evidence type="ECO:0000256" key="8">
    <source>
        <dbReference type="ARBA" id="ARBA00022989"/>
    </source>
</evidence>
<accession>A0A4Y2L6J4</accession>
<dbReference type="Pfam" id="PF00876">
    <property type="entry name" value="Innexin"/>
    <property type="match status" value="1"/>
</dbReference>
<evidence type="ECO:0000313" key="13">
    <source>
        <dbReference type="EMBL" id="GBN09402.1"/>
    </source>
</evidence>
<comment type="subcellular location">
    <subcellularLocation>
        <location evidence="1">Cell junction</location>
        <location evidence="1">Gap junction</location>
    </subcellularLocation>
    <subcellularLocation>
        <location evidence="2 12">Cell membrane</location>
        <topology evidence="2 12">Multi-pass membrane protein</topology>
    </subcellularLocation>
</comment>
<keyword evidence="4" id="KW-1003">Cell membrane</keyword>
<evidence type="ECO:0000313" key="14">
    <source>
        <dbReference type="EMBL" id="GBN09427.1"/>
    </source>
</evidence>
<dbReference type="GO" id="GO:0005243">
    <property type="term" value="F:gap junction channel activity"/>
    <property type="evidence" value="ECO:0007669"/>
    <property type="project" value="TreeGrafter"/>
</dbReference>
<dbReference type="EMBL" id="BGPR01197735">
    <property type="protein sequence ID" value="GBN09402.1"/>
    <property type="molecule type" value="Genomic_DNA"/>
</dbReference>